<evidence type="ECO:0000313" key="3">
    <source>
        <dbReference type="Proteomes" id="UP000297737"/>
    </source>
</evidence>
<reference evidence="2 3" key="1">
    <citation type="submission" date="2019-02" db="EMBL/GenBank/DDBJ databases">
        <title>Polymorphobacter sp. isolated from the lake at the Tibet of China.</title>
        <authorList>
            <person name="Li A."/>
        </authorList>
    </citation>
    <scope>NUCLEOTIDE SEQUENCE [LARGE SCALE GENOMIC DNA]</scope>
    <source>
        <strain evidence="2 3">DJ1R-1</strain>
    </source>
</reference>
<dbReference type="CDD" id="cd03443">
    <property type="entry name" value="PaaI_thioesterase"/>
    <property type="match status" value="1"/>
</dbReference>
<dbReference type="Pfam" id="PF13622">
    <property type="entry name" value="4HBT_3"/>
    <property type="match status" value="1"/>
</dbReference>
<proteinExistence type="predicted"/>
<dbReference type="Gene3D" id="3.10.129.10">
    <property type="entry name" value="Hotdog Thioesterase"/>
    <property type="match status" value="1"/>
</dbReference>
<gene>
    <name evidence="2" type="ORF">EUV02_12585</name>
</gene>
<evidence type="ECO:0000313" key="2">
    <source>
        <dbReference type="EMBL" id="TFU01141.1"/>
    </source>
</evidence>
<comment type="caution">
    <text evidence="2">The sequence shown here is derived from an EMBL/GenBank/DDBJ whole genome shotgun (WGS) entry which is preliminary data.</text>
</comment>
<evidence type="ECO:0000259" key="1">
    <source>
        <dbReference type="Pfam" id="PF13622"/>
    </source>
</evidence>
<dbReference type="InterPro" id="IPR029069">
    <property type="entry name" value="HotDog_dom_sf"/>
</dbReference>
<dbReference type="EMBL" id="SIHO01000003">
    <property type="protein sequence ID" value="TFU01141.1"/>
    <property type="molecule type" value="Genomic_DNA"/>
</dbReference>
<dbReference type="RefSeq" id="WP_135246645.1">
    <property type="nucleotide sequence ID" value="NZ_SIHO01000003.1"/>
</dbReference>
<sequence>MTTLEWANELRRSGRGERIESLPYAVMLGVIADHDGSDFKLIMPYRESLIGSPGRLHGGAIAGLLELAALSTLVLALPEDEPLPEIKPVTVTVDFMREGGMRDTFAAATITRLGRRIANLRAVAWQYDYSRPIAAANLNIVLARAAT</sequence>
<protein>
    <submittedName>
        <fullName evidence="2">PaaI family thioesterase</fullName>
    </submittedName>
</protein>
<keyword evidence="3" id="KW-1185">Reference proteome</keyword>
<organism evidence="2 3">
    <name type="scientific">Glacieibacterium arshaanense</name>
    <dbReference type="NCBI Taxonomy" id="2511025"/>
    <lineage>
        <taxon>Bacteria</taxon>
        <taxon>Pseudomonadati</taxon>
        <taxon>Pseudomonadota</taxon>
        <taxon>Alphaproteobacteria</taxon>
        <taxon>Sphingomonadales</taxon>
        <taxon>Sphingosinicellaceae</taxon>
        <taxon>Glacieibacterium</taxon>
    </lineage>
</organism>
<dbReference type="InterPro" id="IPR049449">
    <property type="entry name" value="TesB_ACOT8-like_N"/>
</dbReference>
<dbReference type="AlphaFoldDB" id="A0A4Y9EK71"/>
<name>A0A4Y9EK71_9SPHN</name>
<accession>A0A4Y9EK71</accession>
<dbReference type="SUPFAM" id="SSF54637">
    <property type="entry name" value="Thioesterase/thiol ester dehydrase-isomerase"/>
    <property type="match status" value="1"/>
</dbReference>
<dbReference type="OrthoDB" id="9813158at2"/>
<dbReference type="Proteomes" id="UP000297737">
    <property type="component" value="Unassembled WGS sequence"/>
</dbReference>
<feature type="domain" description="Acyl-CoA thioesterase-like N-terminal HotDog" evidence="1">
    <location>
        <begin position="54"/>
        <end position="136"/>
    </location>
</feature>